<keyword evidence="2" id="KW-1133">Transmembrane helix</keyword>
<gene>
    <name evidence="3" type="ORF">TCM_006226</name>
</gene>
<accession>A0A061DWE6</accession>
<keyword evidence="2" id="KW-0472">Membrane</keyword>
<keyword evidence="2" id="KW-0812">Transmembrane</keyword>
<feature type="transmembrane region" description="Helical" evidence="2">
    <location>
        <begin position="52"/>
        <end position="73"/>
    </location>
</feature>
<reference evidence="3 4" key="1">
    <citation type="journal article" date="2013" name="Genome Biol.">
        <title>The genome sequence of the most widely cultivated cacao type and its use to identify candidate genes regulating pod color.</title>
        <authorList>
            <person name="Motamayor J.C."/>
            <person name="Mockaitis K."/>
            <person name="Schmutz J."/>
            <person name="Haiminen N."/>
            <person name="Iii D.L."/>
            <person name="Cornejo O."/>
            <person name="Findley S.D."/>
            <person name="Zheng P."/>
            <person name="Utro F."/>
            <person name="Royaert S."/>
            <person name="Saski C."/>
            <person name="Jenkins J."/>
            <person name="Podicheti R."/>
            <person name="Zhao M."/>
            <person name="Scheffler B.E."/>
            <person name="Stack J.C."/>
            <person name="Feltus F.A."/>
            <person name="Mustiga G.M."/>
            <person name="Amores F."/>
            <person name="Phillips W."/>
            <person name="Marelli J.P."/>
            <person name="May G.D."/>
            <person name="Shapiro H."/>
            <person name="Ma J."/>
            <person name="Bustamante C.D."/>
            <person name="Schnell R.J."/>
            <person name="Main D."/>
            <person name="Gilbert D."/>
            <person name="Parida L."/>
            <person name="Kuhn D.N."/>
        </authorList>
    </citation>
    <scope>NUCLEOTIDE SEQUENCE [LARGE SCALE GENOMIC DNA]</scope>
    <source>
        <strain evidence="4">cv. Matina 1-6</strain>
    </source>
</reference>
<keyword evidence="3" id="KW-0418">Kinase</keyword>
<keyword evidence="3" id="KW-0808">Transferase</keyword>
<dbReference type="HOGENOM" id="CLU_080295_0_0_1"/>
<feature type="transmembrane region" description="Helical" evidence="2">
    <location>
        <begin position="168"/>
        <end position="190"/>
    </location>
</feature>
<dbReference type="EMBL" id="CM001880">
    <property type="protein sequence ID" value="EOX97129.1"/>
    <property type="molecule type" value="Genomic_DNA"/>
</dbReference>
<dbReference type="AlphaFoldDB" id="A0A061DWE6"/>
<dbReference type="GO" id="GO:0005634">
    <property type="term" value="C:nucleus"/>
    <property type="evidence" value="ECO:0000318"/>
    <property type="project" value="GO_Central"/>
</dbReference>
<keyword evidence="4" id="KW-1185">Reference proteome</keyword>
<dbReference type="Proteomes" id="UP000026915">
    <property type="component" value="Chromosome 2"/>
</dbReference>
<dbReference type="GO" id="GO:0016301">
    <property type="term" value="F:kinase activity"/>
    <property type="evidence" value="ECO:0007669"/>
    <property type="project" value="UniProtKB-KW"/>
</dbReference>
<evidence type="ECO:0000256" key="1">
    <source>
        <dbReference type="SAM" id="MobiDB-lite"/>
    </source>
</evidence>
<organism evidence="3 4">
    <name type="scientific">Theobroma cacao</name>
    <name type="common">Cacao</name>
    <name type="synonym">Cocoa</name>
    <dbReference type="NCBI Taxonomy" id="3641"/>
    <lineage>
        <taxon>Eukaryota</taxon>
        <taxon>Viridiplantae</taxon>
        <taxon>Streptophyta</taxon>
        <taxon>Embryophyta</taxon>
        <taxon>Tracheophyta</taxon>
        <taxon>Spermatophyta</taxon>
        <taxon>Magnoliopsida</taxon>
        <taxon>eudicotyledons</taxon>
        <taxon>Gunneridae</taxon>
        <taxon>Pentapetalae</taxon>
        <taxon>rosids</taxon>
        <taxon>malvids</taxon>
        <taxon>Malvales</taxon>
        <taxon>Malvaceae</taxon>
        <taxon>Byttnerioideae</taxon>
        <taxon>Theobroma</taxon>
    </lineage>
</organism>
<dbReference type="Gramene" id="EOX97129">
    <property type="protein sequence ID" value="EOX97129"/>
    <property type="gene ID" value="TCM_006226"/>
</dbReference>
<evidence type="ECO:0000313" key="3">
    <source>
        <dbReference type="EMBL" id="EOX97129.1"/>
    </source>
</evidence>
<evidence type="ECO:0000313" key="4">
    <source>
        <dbReference type="Proteomes" id="UP000026915"/>
    </source>
</evidence>
<feature type="region of interest" description="Disordered" evidence="1">
    <location>
        <begin position="279"/>
        <end position="302"/>
    </location>
</feature>
<proteinExistence type="predicted"/>
<dbReference type="eggNOG" id="ENOG502SS1V">
    <property type="taxonomic scope" value="Eukaryota"/>
</dbReference>
<dbReference type="PANTHER" id="PTHR48473:SF1">
    <property type="entry name" value="TIR DOMAIN-CONTAINING PROTEIN"/>
    <property type="match status" value="1"/>
</dbReference>
<dbReference type="GO" id="GO:0007165">
    <property type="term" value="P:signal transduction"/>
    <property type="evidence" value="ECO:0000318"/>
    <property type="project" value="GO_Central"/>
</dbReference>
<name>A0A061DWE6_THECC</name>
<dbReference type="PANTHER" id="PTHR48473">
    <property type="entry name" value="TIR DOMAIN-CONTAINING PROTEIN"/>
    <property type="match status" value="1"/>
</dbReference>
<protein>
    <submittedName>
        <fullName evidence="3">Serine/threonine-protein kinase PBS1</fullName>
    </submittedName>
</protein>
<sequence length="302" mass="33444">MSFLLKLSRVFEALAVTDRESLLETKALAVAEGDFSVTTQVDTERKATTITYVYLLILIFLFLVTFLGCMVARRNNRRLPNNNGNIEGMLIGNAAEANTGADLVVIQQNQFEIEANRAIDRHDKAHCRGCLSTLGTKCNFGTQVALINFLLEIPSAVFDQISSGNKPIYVFIVMLISFTSMLVCFVELVSRGRREKITWRCSSTGRIPWFYHPPPANRPFGTLMEMIGLGCAIAQCIVTTINYSFCLRNHAAPIKISVWPIVFGFGMLCSKLMGKPNEARTDQDGGDAALDQPNVHQPLTLA</sequence>
<evidence type="ECO:0000256" key="2">
    <source>
        <dbReference type="SAM" id="Phobius"/>
    </source>
</evidence>
<dbReference type="InParanoid" id="A0A061DWE6"/>